<accession>A0A511DC60</accession>
<reference evidence="2 3" key="1">
    <citation type="submission" date="2019-07" db="EMBL/GenBank/DDBJ databases">
        <title>Whole genome shotgun sequence of Pseudonocardia sulfidoxydans NBRC 16205.</title>
        <authorList>
            <person name="Hosoyama A."/>
            <person name="Uohara A."/>
            <person name="Ohji S."/>
            <person name="Ichikawa N."/>
        </authorList>
    </citation>
    <scope>NUCLEOTIDE SEQUENCE [LARGE SCALE GENOMIC DNA]</scope>
    <source>
        <strain evidence="2 3">NBRC 16205</strain>
    </source>
</reference>
<sequence length="139" mass="15376">MPGLTHTDYANLLRFRTALRRFDSWSREQAGQVGLTHAQHQLLLAVKGHDDPRGPTMSEAAAYLNVRHHSLVGLADRAETAGVLQRTRDDADGRTVRLRLTDAGEERITQLSELHLAELSRLEPMLRHLVAGPDGDSPG</sequence>
<keyword evidence="3" id="KW-1185">Reference proteome</keyword>
<name>A0A511DC60_9PSEU</name>
<dbReference type="PANTHER" id="PTHR33164:SF103">
    <property type="entry name" value="REGULATORY PROTEIN MARR"/>
    <property type="match status" value="1"/>
</dbReference>
<dbReference type="RefSeq" id="WP_222596188.1">
    <property type="nucleotide sequence ID" value="NZ_BJVJ01000008.1"/>
</dbReference>
<dbReference type="Gene3D" id="1.10.10.10">
    <property type="entry name" value="Winged helix-like DNA-binding domain superfamily/Winged helix DNA-binding domain"/>
    <property type="match status" value="1"/>
</dbReference>
<dbReference type="InterPro" id="IPR000835">
    <property type="entry name" value="HTH_MarR-typ"/>
</dbReference>
<dbReference type="InterPro" id="IPR039422">
    <property type="entry name" value="MarR/SlyA-like"/>
</dbReference>
<dbReference type="GO" id="GO:0003700">
    <property type="term" value="F:DNA-binding transcription factor activity"/>
    <property type="evidence" value="ECO:0007669"/>
    <property type="project" value="InterPro"/>
</dbReference>
<organism evidence="2 3">
    <name type="scientific">Pseudonocardia sulfidoxydans NBRC 16205</name>
    <dbReference type="NCBI Taxonomy" id="1223511"/>
    <lineage>
        <taxon>Bacteria</taxon>
        <taxon>Bacillati</taxon>
        <taxon>Actinomycetota</taxon>
        <taxon>Actinomycetes</taxon>
        <taxon>Pseudonocardiales</taxon>
        <taxon>Pseudonocardiaceae</taxon>
        <taxon>Pseudonocardia</taxon>
    </lineage>
</organism>
<evidence type="ECO:0000313" key="3">
    <source>
        <dbReference type="Proteomes" id="UP000321685"/>
    </source>
</evidence>
<dbReference type="PANTHER" id="PTHR33164">
    <property type="entry name" value="TRANSCRIPTIONAL REGULATOR, MARR FAMILY"/>
    <property type="match status" value="1"/>
</dbReference>
<feature type="domain" description="HTH marR-type" evidence="1">
    <location>
        <begin position="5"/>
        <end position="139"/>
    </location>
</feature>
<dbReference type="SMART" id="SM00347">
    <property type="entry name" value="HTH_MARR"/>
    <property type="match status" value="1"/>
</dbReference>
<dbReference type="EMBL" id="BJVJ01000008">
    <property type="protein sequence ID" value="GEL22372.1"/>
    <property type="molecule type" value="Genomic_DNA"/>
</dbReference>
<comment type="caution">
    <text evidence="2">The sequence shown here is derived from an EMBL/GenBank/DDBJ whole genome shotgun (WGS) entry which is preliminary data.</text>
</comment>
<protein>
    <submittedName>
        <fullName evidence="2">MarR family transcriptional regulator</fullName>
    </submittedName>
</protein>
<dbReference type="Pfam" id="PF12802">
    <property type="entry name" value="MarR_2"/>
    <property type="match status" value="1"/>
</dbReference>
<evidence type="ECO:0000259" key="1">
    <source>
        <dbReference type="PROSITE" id="PS50995"/>
    </source>
</evidence>
<evidence type="ECO:0000313" key="2">
    <source>
        <dbReference type="EMBL" id="GEL22372.1"/>
    </source>
</evidence>
<dbReference type="PROSITE" id="PS50995">
    <property type="entry name" value="HTH_MARR_2"/>
    <property type="match status" value="1"/>
</dbReference>
<dbReference type="AlphaFoldDB" id="A0A511DC60"/>
<dbReference type="InterPro" id="IPR036388">
    <property type="entry name" value="WH-like_DNA-bd_sf"/>
</dbReference>
<dbReference type="InterPro" id="IPR036390">
    <property type="entry name" value="WH_DNA-bd_sf"/>
</dbReference>
<gene>
    <name evidence="2" type="ORF">PSU4_13260</name>
</gene>
<dbReference type="SUPFAM" id="SSF46785">
    <property type="entry name" value="Winged helix' DNA-binding domain"/>
    <property type="match status" value="1"/>
</dbReference>
<dbReference type="GO" id="GO:0006950">
    <property type="term" value="P:response to stress"/>
    <property type="evidence" value="ECO:0007669"/>
    <property type="project" value="TreeGrafter"/>
</dbReference>
<dbReference type="Proteomes" id="UP000321685">
    <property type="component" value="Unassembled WGS sequence"/>
</dbReference>
<proteinExistence type="predicted"/>